<evidence type="ECO:0000313" key="2">
    <source>
        <dbReference type="EMBL" id="HIX19047.1"/>
    </source>
</evidence>
<comment type="caution">
    <text evidence="2">The sequence shown here is derived from an EMBL/GenBank/DDBJ whole genome shotgun (WGS) entry which is preliminary data.</text>
</comment>
<feature type="chain" id="PRO_5039304951" description="DUF2225 domain-containing protein" evidence="1">
    <location>
        <begin position="18"/>
        <end position="241"/>
    </location>
</feature>
<reference evidence="2" key="1">
    <citation type="journal article" date="2021" name="PeerJ">
        <title>Extensive microbial diversity within the chicken gut microbiome revealed by metagenomics and culture.</title>
        <authorList>
            <person name="Gilroy R."/>
            <person name="Ravi A."/>
            <person name="Getino M."/>
            <person name="Pursley I."/>
            <person name="Horton D.L."/>
            <person name="Alikhan N.F."/>
            <person name="Baker D."/>
            <person name="Gharbi K."/>
            <person name="Hall N."/>
            <person name="Watson M."/>
            <person name="Adriaenssens E.M."/>
            <person name="Foster-Nyarko E."/>
            <person name="Jarju S."/>
            <person name="Secka A."/>
            <person name="Antonio M."/>
            <person name="Oren A."/>
            <person name="Chaudhuri R.R."/>
            <person name="La Ragione R."/>
            <person name="Hildebrand F."/>
            <person name="Pallen M.J."/>
        </authorList>
    </citation>
    <scope>NUCLEOTIDE SEQUENCE</scope>
    <source>
        <strain evidence="2">14975</strain>
    </source>
</reference>
<dbReference type="EMBL" id="DXFQ01000006">
    <property type="protein sequence ID" value="HIX19047.1"/>
    <property type="molecule type" value="Genomic_DNA"/>
</dbReference>
<organism evidence="2 3">
    <name type="scientific">Candidatus Akkermansia intestinigallinarum</name>
    <dbReference type="NCBI Taxonomy" id="2838431"/>
    <lineage>
        <taxon>Bacteria</taxon>
        <taxon>Pseudomonadati</taxon>
        <taxon>Verrucomicrobiota</taxon>
        <taxon>Verrucomicrobiia</taxon>
        <taxon>Verrucomicrobiales</taxon>
        <taxon>Akkermansiaceae</taxon>
        <taxon>Akkermansia</taxon>
    </lineage>
</organism>
<evidence type="ECO:0008006" key="4">
    <source>
        <dbReference type="Google" id="ProtNLM"/>
    </source>
</evidence>
<keyword evidence="1" id="KW-0732">Signal</keyword>
<dbReference type="Proteomes" id="UP000823964">
    <property type="component" value="Unassembled WGS sequence"/>
</dbReference>
<accession>A0A9D1V9S9</accession>
<dbReference type="AlphaFoldDB" id="A0A9D1V9S9"/>
<evidence type="ECO:0000256" key="1">
    <source>
        <dbReference type="SAM" id="SignalP"/>
    </source>
</evidence>
<gene>
    <name evidence="2" type="ORF">H9862_00415</name>
</gene>
<proteinExistence type="predicted"/>
<feature type="signal peptide" evidence="1">
    <location>
        <begin position="1"/>
        <end position="17"/>
    </location>
</feature>
<evidence type="ECO:0000313" key="3">
    <source>
        <dbReference type="Proteomes" id="UP000823964"/>
    </source>
</evidence>
<sequence>MKVYLPLLLPAAAAWLAADEYTVYIPEGSDTAALEEQLLPLKEIDGAAHWFYVPLSRRADSEKQAARAAMAIRDGVSLLPCLALSDERGCYACLPLSAIGAEQIAEARRHAQAPDRDRKAKRRNYEAARYLLFARLSFKPATDLPACRRYIDEARRLATHESADVEDRQLLGLRVLYPLLMKKYSLLGQGAHTPESEAALLEAIAALEAARDLDPLSVLGRQAHAERERLRAARLKSRQYE</sequence>
<reference evidence="2" key="2">
    <citation type="submission" date="2021-04" db="EMBL/GenBank/DDBJ databases">
        <authorList>
            <person name="Gilroy R."/>
        </authorList>
    </citation>
    <scope>NUCLEOTIDE SEQUENCE</scope>
    <source>
        <strain evidence="2">14975</strain>
    </source>
</reference>
<name>A0A9D1V9S9_9BACT</name>
<protein>
    <recommendedName>
        <fullName evidence="4">DUF2225 domain-containing protein</fullName>
    </recommendedName>
</protein>